<dbReference type="AlphaFoldDB" id="A0A6A7WE54"/>
<evidence type="ECO:0000313" key="1">
    <source>
        <dbReference type="EMBL" id="MQP12608.1"/>
    </source>
</evidence>
<accession>A0A6A7WE54</accession>
<reference evidence="1 2" key="1">
    <citation type="submission" date="2019-09" db="EMBL/GenBank/DDBJ databases">
        <title>Distinct polysaccharide growth profiles of human intestinal Prevotella copri isolates.</title>
        <authorList>
            <person name="Fehlner-Peach H."/>
            <person name="Magnabosco C."/>
            <person name="Raghavan V."/>
            <person name="Scher J.U."/>
            <person name="Tett A."/>
            <person name="Cox L.M."/>
            <person name="Gottsegen C."/>
            <person name="Watters A."/>
            <person name="Wiltshire- Gordon J.D."/>
            <person name="Segata N."/>
            <person name="Bonneau R."/>
            <person name="Littman D.R."/>
        </authorList>
    </citation>
    <scope>NUCLEOTIDE SEQUENCE [LARGE SCALE GENOMIC DNA]</scope>
    <source>
        <strain evidence="2">iAQ1173</strain>
    </source>
</reference>
<dbReference type="OrthoDB" id="1466422at2"/>
<protein>
    <recommendedName>
        <fullName evidence="3">Type II secretion system protein</fullName>
    </recommendedName>
</protein>
<dbReference type="RefSeq" id="WP_158464192.1">
    <property type="nucleotide sequence ID" value="NZ_VZAD01000091.1"/>
</dbReference>
<keyword evidence="2" id="KW-1185">Reference proteome</keyword>
<proteinExistence type="predicted"/>
<evidence type="ECO:0008006" key="3">
    <source>
        <dbReference type="Google" id="ProtNLM"/>
    </source>
</evidence>
<gene>
    <name evidence="1" type="ORF">F7D20_11740</name>
</gene>
<dbReference type="EMBL" id="VZAD01000091">
    <property type="protein sequence ID" value="MQP12608.1"/>
    <property type="molecule type" value="Genomic_DNA"/>
</dbReference>
<dbReference type="Proteomes" id="UP000384372">
    <property type="component" value="Unassembled WGS sequence"/>
</dbReference>
<name>A0A6A7WE54_9BACT</name>
<organism evidence="1 2">
    <name type="scientific">Segatella copri</name>
    <dbReference type="NCBI Taxonomy" id="165179"/>
    <lineage>
        <taxon>Bacteria</taxon>
        <taxon>Pseudomonadati</taxon>
        <taxon>Bacteroidota</taxon>
        <taxon>Bacteroidia</taxon>
        <taxon>Bacteroidales</taxon>
        <taxon>Prevotellaceae</taxon>
        <taxon>Segatella</taxon>
    </lineage>
</organism>
<comment type="caution">
    <text evidence="1">The sequence shown here is derived from an EMBL/GenBank/DDBJ whole genome shotgun (WGS) entry which is preliminary data.</text>
</comment>
<sequence>MRKKISNNSILAACVLVVLTLCLLSVWQPIHFQKEKEQRETTVKQRLMKIRTAEENYKRRHGTYTGDFATLIKGKWLDREMQYIPFSDNKRFSLSATTIVTKNGKQIPLMECGATYEEYLDGLNEDAIQQETDNANMEGRFPGLKIGDITTNNDNAGNW</sequence>
<evidence type="ECO:0000313" key="2">
    <source>
        <dbReference type="Proteomes" id="UP000384372"/>
    </source>
</evidence>